<keyword evidence="1" id="KW-0732">Signal</keyword>
<dbReference type="Pfam" id="PF11399">
    <property type="entry name" value="DUF3192"/>
    <property type="match status" value="1"/>
</dbReference>
<feature type="signal peptide" evidence="1">
    <location>
        <begin position="1"/>
        <end position="22"/>
    </location>
</feature>
<dbReference type="PROSITE" id="PS51257">
    <property type="entry name" value="PROKAR_LIPOPROTEIN"/>
    <property type="match status" value="1"/>
</dbReference>
<proteinExistence type="predicted"/>
<name>A0ABY1WP12_9GAMM</name>
<evidence type="ECO:0000256" key="1">
    <source>
        <dbReference type="SAM" id="SignalP"/>
    </source>
</evidence>
<dbReference type="EMBL" id="SHLY01000003">
    <property type="protein sequence ID" value="TAA45813.1"/>
    <property type="molecule type" value="Genomic_DNA"/>
</dbReference>
<organism evidence="2 3">
    <name type="scientific">Corallincola spongiicola</name>
    <dbReference type="NCBI Taxonomy" id="2520508"/>
    <lineage>
        <taxon>Bacteria</taxon>
        <taxon>Pseudomonadati</taxon>
        <taxon>Pseudomonadota</taxon>
        <taxon>Gammaproteobacteria</taxon>
        <taxon>Alteromonadales</taxon>
        <taxon>Psychromonadaceae</taxon>
        <taxon>Corallincola</taxon>
    </lineage>
</organism>
<comment type="caution">
    <text evidence="2">The sequence shown here is derived from an EMBL/GenBank/DDBJ whole genome shotgun (WGS) entry which is preliminary data.</text>
</comment>
<dbReference type="RefSeq" id="WP_130566760.1">
    <property type="nucleotide sequence ID" value="NZ_SHLY01000003.1"/>
</dbReference>
<accession>A0ABY1WP12</accession>
<dbReference type="Proteomes" id="UP000292544">
    <property type="component" value="Unassembled WGS sequence"/>
</dbReference>
<gene>
    <name evidence="2" type="ORF">EXY25_10670</name>
</gene>
<evidence type="ECO:0000313" key="2">
    <source>
        <dbReference type="EMBL" id="TAA45813.1"/>
    </source>
</evidence>
<feature type="chain" id="PRO_5047192974" evidence="1">
    <location>
        <begin position="23"/>
        <end position="121"/>
    </location>
</feature>
<sequence length="121" mass="13558">MKKTCLLLALALPLTLTGCVIAIGGDGDRTSWSSDWEDRERMNRQKLEKMEVGVALDQAQITMGTADFDEKLVKGDDNYRLLYYRTQRQQKDGITSKDECTPLVFKNGQLIGWGDSAVAQI</sequence>
<keyword evidence="3" id="KW-1185">Reference proteome</keyword>
<protein>
    <submittedName>
        <fullName evidence="2">DUF3192 domain-containing protein</fullName>
    </submittedName>
</protein>
<evidence type="ECO:0000313" key="3">
    <source>
        <dbReference type="Proteomes" id="UP000292544"/>
    </source>
</evidence>
<dbReference type="InterPro" id="IPR021534">
    <property type="entry name" value="DUF3192"/>
</dbReference>
<reference evidence="3" key="1">
    <citation type="submission" date="2019-02" db="EMBL/GenBank/DDBJ databases">
        <title>Draft genome sequence of Muricauda sp. 176CP4-71.</title>
        <authorList>
            <person name="Park J.-S."/>
        </authorList>
    </citation>
    <scope>NUCLEOTIDE SEQUENCE [LARGE SCALE GENOMIC DNA]</scope>
    <source>
        <strain evidence="3">176GS2-150</strain>
    </source>
</reference>